<accession>A0A1Y5T9G0</accession>
<evidence type="ECO:0000256" key="1">
    <source>
        <dbReference type="SAM" id="Phobius"/>
    </source>
</evidence>
<dbReference type="RefSeq" id="WP_085865493.1">
    <property type="nucleotide sequence ID" value="NZ_FWFT01000006.1"/>
</dbReference>
<organism evidence="2 3">
    <name type="scientific">Pseudooctadecabacter jejudonensis</name>
    <dbReference type="NCBI Taxonomy" id="1391910"/>
    <lineage>
        <taxon>Bacteria</taxon>
        <taxon>Pseudomonadati</taxon>
        <taxon>Pseudomonadota</taxon>
        <taxon>Alphaproteobacteria</taxon>
        <taxon>Rhodobacterales</taxon>
        <taxon>Paracoccaceae</taxon>
        <taxon>Pseudooctadecabacter</taxon>
    </lineage>
</organism>
<protein>
    <submittedName>
        <fullName evidence="2">Uncharacterized protein</fullName>
    </submittedName>
</protein>
<evidence type="ECO:0000313" key="2">
    <source>
        <dbReference type="EMBL" id="SLN58674.1"/>
    </source>
</evidence>
<dbReference type="OrthoDB" id="9979403at2"/>
<keyword evidence="3" id="KW-1185">Reference proteome</keyword>
<evidence type="ECO:0000313" key="3">
    <source>
        <dbReference type="Proteomes" id="UP000193623"/>
    </source>
</evidence>
<name>A0A1Y5T9G0_9RHOB</name>
<dbReference type="EMBL" id="FWFT01000006">
    <property type="protein sequence ID" value="SLN58674.1"/>
    <property type="molecule type" value="Genomic_DNA"/>
</dbReference>
<dbReference type="Proteomes" id="UP000193623">
    <property type="component" value="Unassembled WGS sequence"/>
</dbReference>
<dbReference type="AlphaFoldDB" id="A0A1Y5T9G0"/>
<gene>
    <name evidence="2" type="ORF">PSJ8397_03103</name>
</gene>
<reference evidence="2 3" key="1">
    <citation type="submission" date="2017-03" db="EMBL/GenBank/DDBJ databases">
        <authorList>
            <person name="Afonso C.L."/>
            <person name="Miller P.J."/>
            <person name="Scott M.A."/>
            <person name="Spackman E."/>
            <person name="Goraichik I."/>
            <person name="Dimitrov K.M."/>
            <person name="Suarez D.L."/>
            <person name="Swayne D.E."/>
        </authorList>
    </citation>
    <scope>NUCLEOTIDE SEQUENCE [LARGE SCALE GENOMIC DNA]</scope>
    <source>
        <strain evidence="2 3">CECT 8397</strain>
    </source>
</reference>
<feature type="transmembrane region" description="Helical" evidence="1">
    <location>
        <begin position="72"/>
        <end position="93"/>
    </location>
</feature>
<keyword evidence="1" id="KW-1133">Transmembrane helix</keyword>
<sequence length="147" mass="15475">MIGWLAAAAMVASFFLPWVSLFGTDLGPIDFANGDAPDIGGYPWRLYVLAASFPFAALAVVLVVIRRKAGLAMLIAGGIPVGLIAEPLIRAAADWGDVAQQLPQPTVGDGAQVWDTVREFIGLGLPIYVVAALLLFVIGLTRTLRGT</sequence>
<feature type="transmembrane region" description="Helical" evidence="1">
    <location>
        <begin position="120"/>
        <end position="141"/>
    </location>
</feature>
<proteinExistence type="predicted"/>
<feature type="transmembrane region" description="Helical" evidence="1">
    <location>
        <begin position="46"/>
        <end position="65"/>
    </location>
</feature>
<keyword evidence="1" id="KW-0812">Transmembrane</keyword>
<keyword evidence="1" id="KW-0472">Membrane</keyword>